<evidence type="ECO:0000313" key="13">
    <source>
        <dbReference type="Proteomes" id="UP001346149"/>
    </source>
</evidence>
<keyword evidence="1 9" id="KW-0479">Metal-binding</keyword>
<evidence type="ECO:0000256" key="9">
    <source>
        <dbReference type="RuleBase" id="RU369094"/>
    </source>
</evidence>
<comment type="subcellular location">
    <subcellularLocation>
        <location evidence="8 9">Nucleus</location>
    </subcellularLocation>
</comment>
<reference evidence="12 13" key="1">
    <citation type="journal article" date="2023" name="Hortic Res">
        <title>Pangenome of water caltrop reveals structural variations and asymmetric subgenome divergence after allopolyploidization.</title>
        <authorList>
            <person name="Zhang X."/>
            <person name="Chen Y."/>
            <person name="Wang L."/>
            <person name="Yuan Y."/>
            <person name="Fang M."/>
            <person name="Shi L."/>
            <person name="Lu R."/>
            <person name="Comes H.P."/>
            <person name="Ma Y."/>
            <person name="Chen Y."/>
            <person name="Huang G."/>
            <person name="Zhou Y."/>
            <person name="Zheng Z."/>
            <person name="Qiu Y."/>
        </authorList>
    </citation>
    <scope>NUCLEOTIDE SEQUENCE [LARGE SCALE GENOMIC DNA]</scope>
    <source>
        <strain evidence="12">F231</strain>
    </source>
</reference>
<evidence type="ECO:0000256" key="10">
    <source>
        <dbReference type="SAM" id="MobiDB-lite"/>
    </source>
</evidence>
<dbReference type="Proteomes" id="UP001346149">
    <property type="component" value="Unassembled WGS sequence"/>
</dbReference>
<evidence type="ECO:0000256" key="7">
    <source>
        <dbReference type="ARBA" id="ARBA00023242"/>
    </source>
</evidence>
<keyword evidence="3 9" id="KW-0862">Zinc</keyword>
<dbReference type="Pfam" id="PF02701">
    <property type="entry name" value="Zn_ribbon_Dof"/>
    <property type="match status" value="1"/>
</dbReference>
<feature type="region of interest" description="Disordered" evidence="10">
    <location>
        <begin position="79"/>
        <end position="98"/>
    </location>
</feature>
<dbReference type="InterPro" id="IPR045174">
    <property type="entry name" value="Dof"/>
</dbReference>
<dbReference type="EMBL" id="JAXQNO010000020">
    <property type="protein sequence ID" value="KAK4772485.1"/>
    <property type="molecule type" value="Genomic_DNA"/>
</dbReference>
<evidence type="ECO:0000256" key="5">
    <source>
        <dbReference type="ARBA" id="ARBA00023125"/>
    </source>
</evidence>
<dbReference type="GO" id="GO:0005634">
    <property type="term" value="C:nucleus"/>
    <property type="evidence" value="ECO:0007669"/>
    <property type="project" value="UniProtKB-SubCell"/>
</dbReference>
<evidence type="ECO:0000256" key="1">
    <source>
        <dbReference type="ARBA" id="ARBA00022723"/>
    </source>
</evidence>
<keyword evidence="5 8" id="KW-0238">DNA-binding</keyword>
<dbReference type="AlphaFoldDB" id="A0AAN7KSZ4"/>
<comment type="function">
    <text evidence="9">Transcription factor that binds specifically to a 5'-AA[AG]G-3' consensus core sequence.</text>
</comment>
<dbReference type="PANTHER" id="PTHR31992">
    <property type="entry name" value="DOF ZINC FINGER PROTEIN DOF1.4-RELATED"/>
    <property type="match status" value="1"/>
</dbReference>
<dbReference type="PROSITE" id="PS01361">
    <property type="entry name" value="ZF_DOF_1"/>
    <property type="match status" value="1"/>
</dbReference>
<dbReference type="GO" id="GO:0008270">
    <property type="term" value="F:zinc ion binding"/>
    <property type="evidence" value="ECO:0007669"/>
    <property type="project" value="UniProtKB-KW"/>
</dbReference>
<keyword evidence="2 8" id="KW-0863">Zinc-finger</keyword>
<dbReference type="GO" id="GO:0003700">
    <property type="term" value="F:DNA-binding transcription factor activity"/>
    <property type="evidence" value="ECO:0007669"/>
    <property type="project" value="UniProtKB-UniRule"/>
</dbReference>
<evidence type="ECO:0000256" key="6">
    <source>
        <dbReference type="ARBA" id="ARBA00023163"/>
    </source>
</evidence>
<organism evidence="12 13">
    <name type="scientific">Trapa natans</name>
    <name type="common">Water chestnut</name>
    <dbReference type="NCBI Taxonomy" id="22666"/>
    <lineage>
        <taxon>Eukaryota</taxon>
        <taxon>Viridiplantae</taxon>
        <taxon>Streptophyta</taxon>
        <taxon>Embryophyta</taxon>
        <taxon>Tracheophyta</taxon>
        <taxon>Spermatophyta</taxon>
        <taxon>Magnoliopsida</taxon>
        <taxon>eudicotyledons</taxon>
        <taxon>Gunneridae</taxon>
        <taxon>Pentapetalae</taxon>
        <taxon>rosids</taxon>
        <taxon>malvids</taxon>
        <taxon>Myrtales</taxon>
        <taxon>Lythraceae</taxon>
        <taxon>Trapa</taxon>
    </lineage>
</organism>
<keyword evidence="4 9" id="KW-0805">Transcription regulation</keyword>
<evidence type="ECO:0000256" key="8">
    <source>
        <dbReference type="PROSITE-ProRule" id="PRU00071"/>
    </source>
</evidence>
<evidence type="ECO:0000256" key="4">
    <source>
        <dbReference type="ARBA" id="ARBA00023015"/>
    </source>
</evidence>
<dbReference type="PROSITE" id="PS50884">
    <property type="entry name" value="ZF_DOF_2"/>
    <property type="match status" value="1"/>
</dbReference>
<keyword evidence="13" id="KW-1185">Reference proteome</keyword>
<feature type="compositionally biased region" description="Polar residues" evidence="10">
    <location>
        <begin position="62"/>
        <end position="71"/>
    </location>
</feature>
<dbReference type="InterPro" id="IPR003851">
    <property type="entry name" value="Znf_Dof"/>
</dbReference>
<keyword evidence="6 9" id="KW-0804">Transcription</keyword>
<name>A0AAN7KSZ4_TRANT</name>
<gene>
    <name evidence="12" type="ORF">SAY86_014260</name>
</gene>
<evidence type="ECO:0000256" key="3">
    <source>
        <dbReference type="ARBA" id="ARBA00022833"/>
    </source>
</evidence>
<comment type="caution">
    <text evidence="12">The sequence shown here is derived from an EMBL/GenBank/DDBJ whole genome shotgun (WGS) entry which is preliminary data.</text>
</comment>
<keyword evidence="7 8" id="KW-0539">Nucleus</keyword>
<dbReference type="GO" id="GO:0003677">
    <property type="term" value="F:DNA binding"/>
    <property type="evidence" value="ECO:0007669"/>
    <property type="project" value="UniProtKB-UniRule"/>
</dbReference>
<evidence type="ECO:0000259" key="11">
    <source>
        <dbReference type="PROSITE" id="PS50884"/>
    </source>
</evidence>
<feature type="domain" description="Dof-type" evidence="11">
    <location>
        <begin position="98"/>
        <end position="152"/>
    </location>
</feature>
<feature type="region of interest" description="Disordered" evidence="10">
    <location>
        <begin position="36"/>
        <end position="71"/>
    </location>
</feature>
<evidence type="ECO:0000256" key="2">
    <source>
        <dbReference type="ARBA" id="ARBA00022771"/>
    </source>
</evidence>
<protein>
    <recommendedName>
        <fullName evidence="9">Dof zinc finger protein</fullName>
    </recommendedName>
</protein>
<proteinExistence type="predicted"/>
<accession>A0AAN7KSZ4</accession>
<evidence type="ECO:0000313" key="12">
    <source>
        <dbReference type="EMBL" id="KAK4772485.1"/>
    </source>
</evidence>
<sequence length="289" mass="32311">MNVGIACFIYSFSTSTDHPHHSSLLPSHIPISITDHPSSGSWRKKSSHCPVMDSSTMHHQEPMGSNDQSLESILSSQAKQSLQELASGKPRPQDEQALKCPRCESTNTKFCYYNNYSLSQPRYFCKSCRRYWTKGGTLRNIPVGGGCRKKIKKRPSSSKRIAMAAMAHHDHRDDHRLPHQLQDLIGYEGSNPTFTDQLQKLSHGQFGRHCLPEDTLEAPGLNDLHGLYYGVGGEAGGVIAGECYSSEKSVLWGWQWPNNEDELSSISRGSWNTVESSLSWHSFLNSSLM</sequence>